<dbReference type="EMBL" id="QVIG01000001">
    <property type="protein sequence ID" value="RGD59738.1"/>
    <property type="molecule type" value="Genomic_DNA"/>
</dbReference>
<proteinExistence type="predicted"/>
<dbReference type="Proteomes" id="UP000263377">
    <property type="component" value="Unassembled WGS sequence"/>
</dbReference>
<feature type="signal peptide" evidence="2">
    <location>
        <begin position="1"/>
        <end position="25"/>
    </location>
</feature>
<accession>A0A372ZV06</accession>
<sequence>MRVRRGLTALALSVLSLLGALLAVAASVAPPAAAAETALVVTGEPSAPGGASTATCPAGTHLTGGGYRLQPDADGPVRADGPTADARGWSAQAERGSVVAYAVCETED</sequence>
<keyword evidence="4" id="KW-1185">Reference proteome</keyword>
<evidence type="ECO:0000256" key="1">
    <source>
        <dbReference type="SAM" id="MobiDB-lite"/>
    </source>
</evidence>
<feature type="region of interest" description="Disordered" evidence="1">
    <location>
        <begin position="43"/>
        <end position="90"/>
    </location>
</feature>
<reference evidence="3 4" key="1">
    <citation type="submission" date="2018-08" db="EMBL/GenBank/DDBJ databases">
        <title>Diversity &amp; Physiological Properties of Lignin-Decomposing Actinobacteria from Soil.</title>
        <authorList>
            <person name="Roh S.G."/>
            <person name="Kim S.B."/>
        </authorList>
    </citation>
    <scope>NUCLEOTIDE SEQUENCE [LARGE SCALE GENOMIC DNA]</scope>
    <source>
        <strain evidence="3 4">MMS17-GH009</strain>
    </source>
</reference>
<feature type="chain" id="PRO_5039677822" description="Secreted protein" evidence="2">
    <location>
        <begin position="26"/>
        <end position="108"/>
    </location>
</feature>
<evidence type="ECO:0000313" key="3">
    <source>
        <dbReference type="EMBL" id="RGD59738.1"/>
    </source>
</evidence>
<protein>
    <recommendedName>
        <fullName evidence="5">Secreted protein</fullName>
    </recommendedName>
</protein>
<evidence type="ECO:0000313" key="4">
    <source>
        <dbReference type="Proteomes" id="UP000263377"/>
    </source>
</evidence>
<comment type="caution">
    <text evidence="3">The sequence shown here is derived from an EMBL/GenBank/DDBJ whole genome shotgun (WGS) entry which is preliminary data.</text>
</comment>
<dbReference type="RefSeq" id="WP_049651948.1">
    <property type="nucleotide sequence ID" value="NZ_QVIG01000001.1"/>
</dbReference>
<keyword evidence="2" id="KW-0732">Signal</keyword>
<evidence type="ECO:0000256" key="2">
    <source>
        <dbReference type="SAM" id="SignalP"/>
    </source>
</evidence>
<dbReference type="AlphaFoldDB" id="A0A372ZV06"/>
<name>A0A372ZV06_9ACTN</name>
<organism evidence="3 4">
    <name type="scientific">Kitasatospora xanthocidica</name>
    <dbReference type="NCBI Taxonomy" id="83382"/>
    <lineage>
        <taxon>Bacteria</taxon>
        <taxon>Bacillati</taxon>
        <taxon>Actinomycetota</taxon>
        <taxon>Actinomycetes</taxon>
        <taxon>Kitasatosporales</taxon>
        <taxon>Streptomycetaceae</taxon>
        <taxon>Kitasatospora</taxon>
    </lineage>
</organism>
<gene>
    <name evidence="3" type="ORF">DR950_19865</name>
</gene>
<evidence type="ECO:0008006" key="5">
    <source>
        <dbReference type="Google" id="ProtNLM"/>
    </source>
</evidence>